<dbReference type="PROSITE" id="PS01361">
    <property type="entry name" value="ZF_DOF_1"/>
    <property type="match status" value="1"/>
</dbReference>
<dbReference type="GO" id="GO:0003677">
    <property type="term" value="F:DNA binding"/>
    <property type="evidence" value="ECO:0007669"/>
    <property type="project" value="UniProtKB-UniRule"/>
</dbReference>
<name>A0A8R7PYH5_TRIUA</name>
<keyword evidence="2 8" id="KW-0863">Zinc-finger</keyword>
<dbReference type="PANTHER" id="PTHR31992:SF193">
    <property type="entry name" value="DOF ZINC FINGER PROTEIN DOF3.6"/>
    <property type="match status" value="1"/>
</dbReference>
<dbReference type="AlphaFoldDB" id="A0A8R7PYH5"/>
<proteinExistence type="predicted"/>
<evidence type="ECO:0000256" key="6">
    <source>
        <dbReference type="ARBA" id="ARBA00023163"/>
    </source>
</evidence>
<evidence type="ECO:0000259" key="11">
    <source>
        <dbReference type="PROSITE" id="PS50884"/>
    </source>
</evidence>
<dbReference type="Pfam" id="PF02701">
    <property type="entry name" value="Zn_ribbon_Dof"/>
    <property type="match status" value="1"/>
</dbReference>
<evidence type="ECO:0000313" key="13">
    <source>
        <dbReference type="Proteomes" id="UP000015106"/>
    </source>
</evidence>
<evidence type="ECO:0000256" key="5">
    <source>
        <dbReference type="ARBA" id="ARBA00023125"/>
    </source>
</evidence>
<evidence type="ECO:0000256" key="4">
    <source>
        <dbReference type="ARBA" id="ARBA00023015"/>
    </source>
</evidence>
<dbReference type="InterPro" id="IPR003851">
    <property type="entry name" value="Znf_Dof"/>
</dbReference>
<reference evidence="12" key="3">
    <citation type="submission" date="2022-06" db="UniProtKB">
        <authorList>
            <consortium name="EnsemblPlants"/>
        </authorList>
    </citation>
    <scope>IDENTIFICATION</scope>
</reference>
<dbReference type="PANTHER" id="PTHR31992">
    <property type="entry name" value="DOF ZINC FINGER PROTEIN DOF1.4-RELATED"/>
    <property type="match status" value="1"/>
</dbReference>
<evidence type="ECO:0000313" key="12">
    <source>
        <dbReference type="EnsemblPlants" id="TuG1812G0300005814.01.T01"/>
    </source>
</evidence>
<keyword evidence="7 8" id="KW-0539">Nucleus</keyword>
<protein>
    <recommendedName>
        <fullName evidence="9">Dof zinc finger protein</fullName>
    </recommendedName>
</protein>
<feature type="region of interest" description="Disordered" evidence="10">
    <location>
        <begin position="67"/>
        <end position="86"/>
    </location>
</feature>
<keyword evidence="3 9" id="KW-0862">Zinc</keyword>
<feature type="domain" description="Dof-type" evidence="11">
    <location>
        <begin position="98"/>
        <end position="152"/>
    </location>
</feature>
<evidence type="ECO:0000256" key="8">
    <source>
        <dbReference type="PROSITE-ProRule" id="PRU00071"/>
    </source>
</evidence>
<reference evidence="12" key="2">
    <citation type="submission" date="2018-03" db="EMBL/GenBank/DDBJ databases">
        <title>The Triticum urartu genome reveals the dynamic nature of wheat genome evolution.</title>
        <authorList>
            <person name="Ling H."/>
            <person name="Ma B."/>
            <person name="Shi X."/>
            <person name="Liu H."/>
            <person name="Dong L."/>
            <person name="Sun H."/>
            <person name="Cao Y."/>
            <person name="Gao Q."/>
            <person name="Zheng S."/>
            <person name="Li Y."/>
            <person name="Yu Y."/>
            <person name="Du H."/>
            <person name="Qi M."/>
            <person name="Li Y."/>
            <person name="Yu H."/>
            <person name="Cui Y."/>
            <person name="Wang N."/>
            <person name="Chen C."/>
            <person name="Wu H."/>
            <person name="Zhao Y."/>
            <person name="Zhang J."/>
            <person name="Li Y."/>
            <person name="Zhou W."/>
            <person name="Zhang B."/>
            <person name="Hu W."/>
            <person name="Eijk M."/>
            <person name="Tang J."/>
            <person name="Witsenboer H."/>
            <person name="Zhao S."/>
            <person name="Li Z."/>
            <person name="Zhang A."/>
            <person name="Wang D."/>
            <person name="Liang C."/>
        </authorList>
    </citation>
    <scope>NUCLEOTIDE SEQUENCE [LARGE SCALE GENOMIC DNA]</scope>
    <source>
        <strain evidence="12">cv. G1812</strain>
    </source>
</reference>
<feature type="compositionally biased region" description="Low complexity" evidence="10">
    <location>
        <begin position="170"/>
        <end position="188"/>
    </location>
</feature>
<keyword evidence="13" id="KW-1185">Reference proteome</keyword>
<reference evidence="13" key="1">
    <citation type="journal article" date="2013" name="Nature">
        <title>Draft genome of the wheat A-genome progenitor Triticum urartu.</title>
        <authorList>
            <person name="Ling H.Q."/>
            <person name="Zhao S."/>
            <person name="Liu D."/>
            <person name="Wang J."/>
            <person name="Sun H."/>
            <person name="Zhang C."/>
            <person name="Fan H."/>
            <person name="Li D."/>
            <person name="Dong L."/>
            <person name="Tao Y."/>
            <person name="Gao C."/>
            <person name="Wu H."/>
            <person name="Li Y."/>
            <person name="Cui Y."/>
            <person name="Guo X."/>
            <person name="Zheng S."/>
            <person name="Wang B."/>
            <person name="Yu K."/>
            <person name="Liang Q."/>
            <person name="Yang W."/>
            <person name="Lou X."/>
            <person name="Chen J."/>
            <person name="Feng M."/>
            <person name="Jian J."/>
            <person name="Zhang X."/>
            <person name="Luo G."/>
            <person name="Jiang Y."/>
            <person name="Liu J."/>
            <person name="Wang Z."/>
            <person name="Sha Y."/>
            <person name="Zhang B."/>
            <person name="Wu H."/>
            <person name="Tang D."/>
            <person name="Shen Q."/>
            <person name="Xue P."/>
            <person name="Zou S."/>
            <person name="Wang X."/>
            <person name="Liu X."/>
            <person name="Wang F."/>
            <person name="Yang Y."/>
            <person name="An X."/>
            <person name="Dong Z."/>
            <person name="Zhang K."/>
            <person name="Zhang X."/>
            <person name="Luo M.C."/>
            <person name="Dvorak J."/>
            <person name="Tong Y."/>
            <person name="Wang J."/>
            <person name="Yang H."/>
            <person name="Li Z."/>
            <person name="Wang D."/>
            <person name="Zhang A."/>
            <person name="Wang J."/>
        </authorList>
    </citation>
    <scope>NUCLEOTIDE SEQUENCE</scope>
    <source>
        <strain evidence="13">cv. G1812</strain>
    </source>
</reference>
<evidence type="ECO:0000256" key="3">
    <source>
        <dbReference type="ARBA" id="ARBA00022833"/>
    </source>
</evidence>
<accession>A0A8R7PYH5</accession>
<dbReference type="Proteomes" id="UP000015106">
    <property type="component" value="Chromosome 3"/>
</dbReference>
<organism evidence="12 13">
    <name type="scientific">Triticum urartu</name>
    <name type="common">Red wild einkorn</name>
    <name type="synonym">Crithodium urartu</name>
    <dbReference type="NCBI Taxonomy" id="4572"/>
    <lineage>
        <taxon>Eukaryota</taxon>
        <taxon>Viridiplantae</taxon>
        <taxon>Streptophyta</taxon>
        <taxon>Embryophyta</taxon>
        <taxon>Tracheophyta</taxon>
        <taxon>Spermatophyta</taxon>
        <taxon>Magnoliopsida</taxon>
        <taxon>Liliopsida</taxon>
        <taxon>Poales</taxon>
        <taxon>Poaceae</taxon>
        <taxon>BOP clade</taxon>
        <taxon>Pooideae</taxon>
        <taxon>Triticodae</taxon>
        <taxon>Triticeae</taxon>
        <taxon>Triticinae</taxon>
        <taxon>Triticum</taxon>
    </lineage>
</organism>
<keyword evidence="1 9" id="KW-0479">Metal-binding</keyword>
<dbReference type="Gramene" id="TuG1812G0300005814.01.T01">
    <property type="protein sequence ID" value="TuG1812G0300005814.01.T01"/>
    <property type="gene ID" value="TuG1812G0300005814.01"/>
</dbReference>
<keyword evidence="5 8" id="KW-0238">DNA-binding</keyword>
<dbReference type="EnsemblPlants" id="TuG1812G0300005814.01.T01">
    <property type="protein sequence ID" value="TuG1812G0300005814.01.T01"/>
    <property type="gene ID" value="TuG1812G0300005814.01"/>
</dbReference>
<comment type="subcellular location">
    <subcellularLocation>
        <location evidence="8 9">Nucleus</location>
    </subcellularLocation>
</comment>
<evidence type="ECO:0000256" key="7">
    <source>
        <dbReference type="ARBA" id="ARBA00023242"/>
    </source>
</evidence>
<sequence>MFFPPAFLLDSSSCWNTNHNQLQLQQIGSNTHITTTLSPAGHGDGGGNNSNHDGLMATAGAGWGVGAEDGDRGSGNSKRMSMTERARLARVPRPVPGLECPRCDSTNTKFCYFNNYSLTQPRHFCRACRRYWTRGGALRNVPIGGGYCRHAKRRANPKTASPASEAVVEGTSSATSTTPSSTSCATGTRTAPPGVQYSRFGSGFADSVDPASLGLSFPARLLFADSSSRSAYAADGCAQQHHHQAHVNGMEQWAAAQMDSVPIMHAMDHQMSGPPTEAMP</sequence>
<evidence type="ECO:0000256" key="9">
    <source>
        <dbReference type="RuleBase" id="RU369094"/>
    </source>
</evidence>
<comment type="function">
    <text evidence="9">Transcription factor that binds specifically to a 5'-AA[AG]G-3' consensus core sequence.</text>
</comment>
<feature type="region of interest" description="Disordered" evidence="10">
    <location>
        <begin position="155"/>
        <end position="190"/>
    </location>
</feature>
<keyword evidence="4 9" id="KW-0805">Transcription regulation</keyword>
<dbReference type="GO" id="GO:0005634">
    <property type="term" value="C:nucleus"/>
    <property type="evidence" value="ECO:0007669"/>
    <property type="project" value="UniProtKB-SubCell"/>
</dbReference>
<evidence type="ECO:0000256" key="10">
    <source>
        <dbReference type="SAM" id="MobiDB-lite"/>
    </source>
</evidence>
<dbReference type="PROSITE" id="PS50884">
    <property type="entry name" value="ZF_DOF_2"/>
    <property type="match status" value="1"/>
</dbReference>
<dbReference type="InterPro" id="IPR045174">
    <property type="entry name" value="Dof"/>
</dbReference>
<evidence type="ECO:0000256" key="2">
    <source>
        <dbReference type="ARBA" id="ARBA00022771"/>
    </source>
</evidence>
<keyword evidence="6 9" id="KW-0804">Transcription</keyword>
<evidence type="ECO:0000256" key="1">
    <source>
        <dbReference type="ARBA" id="ARBA00022723"/>
    </source>
</evidence>
<dbReference type="GO" id="GO:0008270">
    <property type="term" value="F:zinc ion binding"/>
    <property type="evidence" value="ECO:0007669"/>
    <property type="project" value="UniProtKB-KW"/>
</dbReference>
<dbReference type="GO" id="GO:0003700">
    <property type="term" value="F:DNA-binding transcription factor activity"/>
    <property type="evidence" value="ECO:0007669"/>
    <property type="project" value="UniProtKB-UniRule"/>
</dbReference>